<evidence type="ECO:0000313" key="3">
    <source>
        <dbReference type="EMBL" id="ABQ28244.1"/>
    </source>
</evidence>
<sequence>MKVDNKFLLSRANVRTAETLENAGVAGRQKESDQKAGPLDKFTPKGGIERLKKMAAELPEYRDEKIASLKQQVSLGTYGVDAGLVAEKMLSIVGMTK</sequence>
<name>A5G8X6_GEOUR</name>
<protein>
    <recommendedName>
        <fullName evidence="2">Anti-sigma-28 factor FlgM C-terminal domain-containing protein</fullName>
    </recommendedName>
</protein>
<dbReference type="EMBL" id="CP000698">
    <property type="protein sequence ID" value="ABQ28244.1"/>
    <property type="molecule type" value="Genomic_DNA"/>
</dbReference>
<evidence type="ECO:0000259" key="2">
    <source>
        <dbReference type="Pfam" id="PF04316"/>
    </source>
</evidence>
<proteinExistence type="predicted"/>
<dbReference type="SUPFAM" id="SSF101498">
    <property type="entry name" value="Anti-sigma factor FlgM"/>
    <property type="match status" value="1"/>
</dbReference>
<dbReference type="KEGG" id="gur:Gura_4101"/>
<keyword evidence="4" id="KW-1185">Reference proteome</keyword>
<dbReference type="Pfam" id="PF04316">
    <property type="entry name" value="FlgM"/>
    <property type="match status" value="1"/>
</dbReference>
<evidence type="ECO:0000256" key="1">
    <source>
        <dbReference type="SAM" id="MobiDB-lite"/>
    </source>
</evidence>
<feature type="domain" description="Anti-sigma-28 factor FlgM C-terminal" evidence="2">
    <location>
        <begin position="49"/>
        <end position="90"/>
    </location>
</feature>
<accession>A5G8X6</accession>
<dbReference type="HOGENOM" id="CLU_2342774_0_0_7"/>
<dbReference type="InterPro" id="IPR031316">
    <property type="entry name" value="FlgM_C"/>
</dbReference>
<dbReference type="AlphaFoldDB" id="A5G8X6"/>
<dbReference type="InterPro" id="IPR035890">
    <property type="entry name" value="Anti-sigma-28_factor_FlgM_sf"/>
</dbReference>
<reference evidence="3 4" key="1">
    <citation type="submission" date="2007-05" db="EMBL/GenBank/DDBJ databases">
        <title>Complete sequence of Geobacter uraniireducens Rf4.</title>
        <authorList>
            <consortium name="US DOE Joint Genome Institute"/>
            <person name="Copeland A."/>
            <person name="Lucas S."/>
            <person name="Lapidus A."/>
            <person name="Barry K."/>
            <person name="Detter J.C."/>
            <person name="Glavina del Rio T."/>
            <person name="Hammon N."/>
            <person name="Israni S."/>
            <person name="Dalin E."/>
            <person name="Tice H."/>
            <person name="Pitluck S."/>
            <person name="Chertkov O."/>
            <person name="Brettin T."/>
            <person name="Bruce D."/>
            <person name="Han C."/>
            <person name="Schmutz J."/>
            <person name="Larimer F."/>
            <person name="Land M."/>
            <person name="Hauser L."/>
            <person name="Kyrpides N."/>
            <person name="Mikhailova N."/>
            <person name="Shelobolina E."/>
            <person name="Aklujkar M."/>
            <person name="Lovley D."/>
            <person name="Richardson P."/>
        </authorList>
    </citation>
    <scope>NUCLEOTIDE SEQUENCE [LARGE SCALE GENOMIC DNA]</scope>
    <source>
        <strain evidence="3 4">Rf4</strain>
    </source>
</reference>
<dbReference type="OrthoDB" id="5398671at2"/>
<evidence type="ECO:0000313" key="4">
    <source>
        <dbReference type="Proteomes" id="UP000006695"/>
    </source>
</evidence>
<dbReference type="Proteomes" id="UP000006695">
    <property type="component" value="Chromosome"/>
</dbReference>
<dbReference type="RefSeq" id="WP_011940880.1">
    <property type="nucleotide sequence ID" value="NC_009483.1"/>
</dbReference>
<gene>
    <name evidence="3" type="ordered locus">Gura_4101</name>
</gene>
<organism evidence="3 4">
    <name type="scientific">Geotalea uraniireducens (strain Rf4)</name>
    <name type="common">Geobacter uraniireducens</name>
    <dbReference type="NCBI Taxonomy" id="351605"/>
    <lineage>
        <taxon>Bacteria</taxon>
        <taxon>Pseudomonadati</taxon>
        <taxon>Thermodesulfobacteriota</taxon>
        <taxon>Desulfuromonadia</taxon>
        <taxon>Geobacterales</taxon>
        <taxon>Geobacteraceae</taxon>
        <taxon>Geotalea</taxon>
    </lineage>
</organism>
<feature type="region of interest" description="Disordered" evidence="1">
    <location>
        <begin position="21"/>
        <end position="43"/>
    </location>
</feature>
<dbReference type="STRING" id="351605.Gura_4101"/>